<reference evidence="2 3" key="1">
    <citation type="submission" date="2015-09" db="EMBL/GenBank/DDBJ databases">
        <authorList>
            <consortium name="Pathogen Informatics"/>
        </authorList>
    </citation>
    <scope>NUCLEOTIDE SEQUENCE [LARGE SCALE GENOMIC DNA]</scope>
    <source>
        <strain evidence="2 3">2789STDY5608863</strain>
    </source>
</reference>
<dbReference type="AlphaFoldDB" id="A0A173US42"/>
<dbReference type="Proteomes" id="UP000095495">
    <property type="component" value="Unassembled WGS sequence"/>
</dbReference>
<evidence type="ECO:0000313" key="3">
    <source>
        <dbReference type="Proteomes" id="UP000095495"/>
    </source>
</evidence>
<keyword evidence="1" id="KW-1133">Transmembrane helix</keyword>
<dbReference type="GeneID" id="99748049"/>
<protein>
    <recommendedName>
        <fullName evidence="4">DUF3592 domain-containing protein</fullName>
    </recommendedName>
</protein>
<keyword evidence="1" id="KW-0472">Membrane</keyword>
<name>A0A173US42_9FIRM</name>
<organism evidence="2 3">
    <name type="scientific">Roseburia faecis</name>
    <dbReference type="NCBI Taxonomy" id="301302"/>
    <lineage>
        <taxon>Bacteria</taxon>
        <taxon>Bacillati</taxon>
        <taxon>Bacillota</taxon>
        <taxon>Clostridia</taxon>
        <taxon>Lachnospirales</taxon>
        <taxon>Lachnospiraceae</taxon>
        <taxon>Roseburia</taxon>
    </lineage>
</organism>
<proteinExistence type="predicted"/>
<gene>
    <name evidence="2" type="ORF">ERS852420_03172</name>
</gene>
<evidence type="ECO:0000256" key="1">
    <source>
        <dbReference type="SAM" id="Phobius"/>
    </source>
</evidence>
<accession>A0A173US42</accession>
<evidence type="ECO:0008006" key="4">
    <source>
        <dbReference type="Google" id="ProtNLM"/>
    </source>
</evidence>
<evidence type="ECO:0000313" key="2">
    <source>
        <dbReference type="EMBL" id="CUN16967.1"/>
    </source>
</evidence>
<sequence>MEFKEIINAIRQYPWQVTVAVISLIPLYIIDLKFLAKRKVGLSRKIEIAKERGHVTKGMIIKKDAKRITVNRSNSDHNYWAARYTYTVAGKEYCRKFSCSPLSSTRSHLRTIINVYWIDDPARPFWDYSEDPLGDLYNIFTTLFPWIVAILLILFLPGGADAVRQYQIPTISG</sequence>
<keyword evidence="1" id="KW-0812">Transmembrane</keyword>
<feature type="transmembrane region" description="Helical" evidence="1">
    <location>
        <begin position="136"/>
        <end position="156"/>
    </location>
</feature>
<dbReference type="RefSeq" id="WP_055264094.1">
    <property type="nucleotide sequence ID" value="NZ_CP184331.1"/>
</dbReference>
<dbReference type="EMBL" id="CYXV01000017">
    <property type="protein sequence ID" value="CUN16967.1"/>
    <property type="molecule type" value="Genomic_DNA"/>
</dbReference>
<feature type="transmembrane region" description="Helical" evidence="1">
    <location>
        <begin position="12"/>
        <end position="30"/>
    </location>
</feature>